<name>A0A3P7HJE7_HYDTA</name>
<evidence type="ECO:0000256" key="1">
    <source>
        <dbReference type="PROSITE-ProRule" id="PRU00068"/>
    </source>
</evidence>
<accession>A0A3P7HJE7</accession>
<dbReference type="InterPro" id="IPR036436">
    <property type="entry name" value="Disintegrin_dom_sf"/>
</dbReference>
<sequence>MLAGAECATGPCCDIQSTFGDPSRTTCKLKQSGSVCREAGNSCDLPEYCSGESEWCPADVFKTDGEVCYTREGYKSHCIRGGCNAPDEWCRVLWGPTGLAAGPDCVAHNMIRDANNAIDKVANCGRLRPRGDERWREMDQWPSKACNDWRVPFAISHHIYSAIFACNGTVCLSCSKTVVGKSDHSFSYLKLISYLNGLLKRQEETLNYLLLSLDRDGL</sequence>
<keyword evidence="1" id="KW-1015">Disulfide bond</keyword>
<evidence type="ECO:0000313" key="3">
    <source>
        <dbReference type="EMBL" id="VDM34822.1"/>
    </source>
</evidence>
<dbReference type="SMART" id="SM00050">
    <property type="entry name" value="DISIN"/>
    <property type="match status" value="1"/>
</dbReference>
<evidence type="ECO:0000313" key="4">
    <source>
        <dbReference type="Proteomes" id="UP000274429"/>
    </source>
</evidence>
<feature type="domain" description="Disintegrin" evidence="2">
    <location>
        <begin position="1"/>
        <end position="64"/>
    </location>
</feature>
<protein>
    <recommendedName>
        <fullName evidence="2">Disintegrin domain-containing protein</fullName>
    </recommendedName>
</protein>
<feature type="disulfide bond" evidence="1">
    <location>
        <begin position="36"/>
        <end position="56"/>
    </location>
</feature>
<dbReference type="PROSITE" id="PS50214">
    <property type="entry name" value="DISINTEGRIN_2"/>
    <property type="match status" value="1"/>
</dbReference>
<reference evidence="3 4" key="1">
    <citation type="submission" date="2018-11" db="EMBL/GenBank/DDBJ databases">
        <authorList>
            <consortium name="Pathogen Informatics"/>
        </authorList>
    </citation>
    <scope>NUCLEOTIDE SEQUENCE [LARGE SCALE GENOMIC DNA]</scope>
</reference>
<dbReference type="InterPro" id="IPR001762">
    <property type="entry name" value="Disintegrin_dom"/>
</dbReference>
<dbReference type="Pfam" id="PF00200">
    <property type="entry name" value="Disintegrin"/>
    <property type="match status" value="1"/>
</dbReference>
<dbReference type="EMBL" id="UYWX01021116">
    <property type="protein sequence ID" value="VDM34822.1"/>
    <property type="molecule type" value="Genomic_DNA"/>
</dbReference>
<keyword evidence="4" id="KW-1185">Reference proteome</keyword>
<dbReference type="Proteomes" id="UP000274429">
    <property type="component" value="Unassembled WGS sequence"/>
</dbReference>
<dbReference type="SUPFAM" id="SSF57552">
    <property type="entry name" value="Blood coagulation inhibitor (disintegrin)"/>
    <property type="match status" value="1"/>
</dbReference>
<evidence type="ECO:0000259" key="2">
    <source>
        <dbReference type="PROSITE" id="PS50214"/>
    </source>
</evidence>
<dbReference type="PANTHER" id="PTHR11905:SF159">
    <property type="entry name" value="ADAM METALLOPROTEASE"/>
    <property type="match status" value="1"/>
</dbReference>
<dbReference type="PANTHER" id="PTHR11905">
    <property type="entry name" value="ADAM A DISINTEGRIN AND METALLOPROTEASE DOMAIN"/>
    <property type="match status" value="1"/>
</dbReference>
<proteinExistence type="predicted"/>
<dbReference type="AlphaFoldDB" id="A0A3P7HJE7"/>
<gene>
    <name evidence="3" type="ORF">TTAC_LOCUS9863</name>
</gene>
<dbReference type="Gene3D" id="4.10.70.10">
    <property type="entry name" value="Disintegrin domain"/>
    <property type="match status" value="1"/>
</dbReference>
<organism evidence="3 4">
    <name type="scientific">Hydatigena taeniaeformis</name>
    <name type="common">Feline tapeworm</name>
    <name type="synonym">Taenia taeniaeformis</name>
    <dbReference type="NCBI Taxonomy" id="6205"/>
    <lineage>
        <taxon>Eukaryota</taxon>
        <taxon>Metazoa</taxon>
        <taxon>Spiralia</taxon>
        <taxon>Lophotrochozoa</taxon>
        <taxon>Platyhelminthes</taxon>
        <taxon>Cestoda</taxon>
        <taxon>Eucestoda</taxon>
        <taxon>Cyclophyllidea</taxon>
        <taxon>Taeniidae</taxon>
        <taxon>Hydatigera</taxon>
    </lineage>
</organism>
<dbReference type="OrthoDB" id="5951731at2759"/>
<dbReference type="GO" id="GO:0006509">
    <property type="term" value="P:membrane protein ectodomain proteolysis"/>
    <property type="evidence" value="ECO:0007669"/>
    <property type="project" value="TreeGrafter"/>
</dbReference>